<organism evidence="2 3">
    <name type="scientific">Hydnomerulius pinastri MD-312</name>
    <dbReference type="NCBI Taxonomy" id="994086"/>
    <lineage>
        <taxon>Eukaryota</taxon>
        <taxon>Fungi</taxon>
        <taxon>Dikarya</taxon>
        <taxon>Basidiomycota</taxon>
        <taxon>Agaricomycotina</taxon>
        <taxon>Agaricomycetes</taxon>
        <taxon>Agaricomycetidae</taxon>
        <taxon>Boletales</taxon>
        <taxon>Boletales incertae sedis</taxon>
        <taxon>Leucogyrophana</taxon>
    </lineage>
</organism>
<dbReference type="OrthoDB" id="2862720at2759"/>
<reference evidence="2 3" key="1">
    <citation type="submission" date="2014-04" db="EMBL/GenBank/DDBJ databases">
        <title>Evolutionary Origins and Diversification of the Mycorrhizal Mutualists.</title>
        <authorList>
            <consortium name="DOE Joint Genome Institute"/>
            <consortium name="Mycorrhizal Genomics Consortium"/>
            <person name="Kohler A."/>
            <person name="Kuo A."/>
            <person name="Nagy L.G."/>
            <person name="Floudas D."/>
            <person name="Copeland A."/>
            <person name="Barry K.W."/>
            <person name="Cichocki N."/>
            <person name="Veneault-Fourrey C."/>
            <person name="LaButti K."/>
            <person name="Lindquist E.A."/>
            <person name="Lipzen A."/>
            <person name="Lundell T."/>
            <person name="Morin E."/>
            <person name="Murat C."/>
            <person name="Riley R."/>
            <person name="Ohm R."/>
            <person name="Sun H."/>
            <person name="Tunlid A."/>
            <person name="Henrissat B."/>
            <person name="Grigoriev I.V."/>
            <person name="Hibbett D.S."/>
            <person name="Martin F."/>
        </authorList>
    </citation>
    <scope>NUCLEOTIDE SEQUENCE [LARGE SCALE GENOMIC DNA]</scope>
    <source>
        <strain evidence="2 3">MD-312</strain>
    </source>
</reference>
<accession>A0A0C9W742</accession>
<sequence length="432" mass="48080">MTHGRRTLTDLPNELLFEIFTDVSCSTQVSLCTVSSTIHAIATLVLYRTVVAQDSARLVKVCKTLATNAIAGQAVRHLFVLVNERTLARVRLGAGRSLYMSAFCRIIERALLNMPNVVSITTLDSTIDGIVLGRCTFPGLQVFYSSFEDGAATAAFLRRHPDIRTLQLPRGLVDEGDALRDIRLHRLECLSLSSNLLYLLSARPPLSSLYIYWDPNDANFDEKFAQVAQSCPSVEELKVYQFDWSLPLISAIFTNLKGIKSLTIVNTGIRNPGLRKGFIKSTKDMLAQSTQLHRIAFESVFGVPADPSHHYVDRWFEAAMMLGEACPSLQTCSFPSDITFFRLPDDDIWIPELWRSCGLDWLKAVFDVADEEDHPIDNIDGSLRYALRTFADSDGELDLGGFKMFKMPEMRKAIDVITLMGAGNLSIGQGLA</sequence>
<dbReference type="AlphaFoldDB" id="A0A0C9W742"/>
<dbReference type="InterPro" id="IPR032675">
    <property type="entry name" value="LRR_dom_sf"/>
</dbReference>
<dbReference type="SUPFAM" id="SSF52047">
    <property type="entry name" value="RNI-like"/>
    <property type="match status" value="1"/>
</dbReference>
<feature type="domain" description="F-box" evidence="1">
    <location>
        <begin position="5"/>
        <end position="50"/>
    </location>
</feature>
<evidence type="ECO:0000313" key="3">
    <source>
        <dbReference type="Proteomes" id="UP000053820"/>
    </source>
</evidence>
<gene>
    <name evidence="2" type="ORF">HYDPIDRAFT_41624</name>
</gene>
<protein>
    <recommendedName>
        <fullName evidence="1">F-box domain-containing protein</fullName>
    </recommendedName>
</protein>
<dbReference type="PROSITE" id="PS50181">
    <property type="entry name" value="FBOX"/>
    <property type="match status" value="1"/>
</dbReference>
<keyword evidence="3" id="KW-1185">Reference proteome</keyword>
<dbReference type="Proteomes" id="UP000053820">
    <property type="component" value="Unassembled WGS sequence"/>
</dbReference>
<dbReference type="HOGENOM" id="CLU_048772_0_0_1"/>
<dbReference type="Gene3D" id="3.80.10.10">
    <property type="entry name" value="Ribonuclease Inhibitor"/>
    <property type="match status" value="1"/>
</dbReference>
<name>A0A0C9W742_9AGAM</name>
<proteinExistence type="predicted"/>
<evidence type="ECO:0000313" key="2">
    <source>
        <dbReference type="EMBL" id="KIJ62933.1"/>
    </source>
</evidence>
<evidence type="ECO:0000259" key="1">
    <source>
        <dbReference type="PROSITE" id="PS50181"/>
    </source>
</evidence>
<dbReference type="EMBL" id="KN839853">
    <property type="protein sequence ID" value="KIJ62933.1"/>
    <property type="molecule type" value="Genomic_DNA"/>
</dbReference>
<dbReference type="InterPro" id="IPR001810">
    <property type="entry name" value="F-box_dom"/>
</dbReference>
<dbReference type="Pfam" id="PF00646">
    <property type="entry name" value="F-box"/>
    <property type="match status" value="1"/>
</dbReference>